<comment type="caution">
    <text evidence="1">The sequence shown here is derived from an EMBL/GenBank/DDBJ whole genome shotgun (WGS) entry which is preliminary data.</text>
</comment>
<proteinExistence type="predicted"/>
<protein>
    <submittedName>
        <fullName evidence="1">Uncharacterized protein</fullName>
    </submittedName>
</protein>
<dbReference type="EMBL" id="JBGNUJ010000006">
    <property type="protein sequence ID" value="KAL3959124.1"/>
    <property type="molecule type" value="Genomic_DNA"/>
</dbReference>
<gene>
    <name evidence="1" type="ORF">ACCO45_007286</name>
</gene>
<dbReference type="Proteomes" id="UP001638806">
    <property type="component" value="Unassembled WGS sequence"/>
</dbReference>
<name>A0ACC4DTB1_PURLI</name>
<evidence type="ECO:0000313" key="1">
    <source>
        <dbReference type="EMBL" id="KAL3959124.1"/>
    </source>
</evidence>
<sequence>MKRCRRAHALAAQVWYPFWSTWEKEQMRPLAAHRRPVAASQHHPDPREPEGCPPLLTQPKTESAVFVEYQPVNLEDACLLCRGTPWTSVKGRVSSPDTCHPRLAEIVAGRQILSHHMGRPASNSAQDVMPSNARHERQGPALGSVDGPASRDGVHAQLRSQGSNQRIELTAYIGLFRPFLESAGPQGCRVMAFASRAEPHPASIYCSELQQVGLHDPDAIASNLWGQRAKNEAQIDVRGTVGPRPAGEGASLGRPPGWRSSTWAWQPPEPECLVLDIHGQGTPAARSTCQQMVFDQPEDQGVPGICDAVLAGPPTRTRANMMSGKASSSRPENAECRGMRHKASETRR</sequence>
<organism evidence="1 2">
    <name type="scientific">Purpureocillium lilacinum</name>
    <name type="common">Paecilomyces lilacinus</name>
    <dbReference type="NCBI Taxonomy" id="33203"/>
    <lineage>
        <taxon>Eukaryota</taxon>
        <taxon>Fungi</taxon>
        <taxon>Dikarya</taxon>
        <taxon>Ascomycota</taxon>
        <taxon>Pezizomycotina</taxon>
        <taxon>Sordariomycetes</taxon>
        <taxon>Hypocreomycetidae</taxon>
        <taxon>Hypocreales</taxon>
        <taxon>Ophiocordycipitaceae</taxon>
        <taxon>Purpureocillium</taxon>
    </lineage>
</organism>
<reference evidence="1" key="1">
    <citation type="submission" date="2024-12" db="EMBL/GenBank/DDBJ databases">
        <title>Comparative genomics and development of molecular markers within Purpureocillium lilacinum and among Purpureocillium species.</title>
        <authorList>
            <person name="Yeh Z.-Y."/>
            <person name="Ni N.-T."/>
            <person name="Lo P.-H."/>
            <person name="Mushyakhwo K."/>
            <person name="Lin C.-F."/>
            <person name="Nai Y.-S."/>
        </authorList>
    </citation>
    <scope>NUCLEOTIDE SEQUENCE</scope>
    <source>
        <strain evidence="1">NCHU-NPUST-175</strain>
    </source>
</reference>
<evidence type="ECO:0000313" key="2">
    <source>
        <dbReference type="Proteomes" id="UP001638806"/>
    </source>
</evidence>
<accession>A0ACC4DTB1</accession>
<keyword evidence="2" id="KW-1185">Reference proteome</keyword>